<proteinExistence type="predicted"/>
<gene>
    <name evidence="3" type="ORF">HNQ08_002622</name>
</gene>
<evidence type="ECO:0000313" key="3">
    <source>
        <dbReference type="EMBL" id="MBB5363516.1"/>
    </source>
</evidence>
<sequence length="278" mass="29484">MHKRTQALLLTLSLVTLSACGGAVPAADPGTGSGTGGGTEGKPGKPTPNTVSGRVLDVRGDPVPGVKLIIEPAMFRGTVFTSTGTDGKYQSIELNPATNPYYVSAYKEVNYHDRQYCLRMAGDPEPYKDAFNASAGVIRNFRWKISGPSDQTNDNIGSGFWGGSLALLNTFTDPDEAVDRSAQVEVTLVPDGPLIDGSTGTTIKRVTSVDKALQDIPVGYYTLTAALVNADGSQTPLSVSRTNTEESLRPSAKVLFNGYDSCGHSGTLVKTYFWIARP</sequence>
<feature type="region of interest" description="Disordered" evidence="1">
    <location>
        <begin position="25"/>
        <end position="52"/>
    </location>
</feature>
<evidence type="ECO:0000313" key="4">
    <source>
        <dbReference type="Proteomes" id="UP000552709"/>
    </source>
</evidence>
<feature type="compositionally biased region" description="Gly residues" evidence="1">
    <location>
        <begin position="31"/>
        <end position="41"/>
    </location>
</feature>
<dbReference type="AlphaFoldDB" id="A0A7W8JUP4"/>
<feature type="chain" id="PRO_5031468285" description="Carboxypeptidase regulatory-like domain-containing protein" evidence="2">
    <location>
        <begin position="27"/>
        <end position="278"/>
    </location>
</feature>
<name>A0A7W8JUP4_9DEIO</name>
<reference evidence="3 4" key="1">
    <citation type="submission" date="2020-08" db="EMBL/GenBank/DDBJ databases">
        <title>Genomic Encyclopedia of Type Strains, Phase IV (KMG-IV): sequencing the most valuable type-strain genomes for metagenomic binning, comparative biology and taxonomic classification.</title>
        <authorList>
            <person name="Goeker M."/>
        </authorList>
    </citation>
    <scope>NUCLEOTIDE SEQUENCE [LARGE SCALE GENOMIC DNA]</scope>
    <source>
        <strain evidence="3 4">DSM 27939</strain>
    </source>
</reference>
<evidence type="ECO:0008006" key="5">
    <source>
        <dbReference type="Google" id="ProtNLM"/>
    </source>
</evidence>
<dbReference type="SUPFAM" id="SSF49464">
    <property type="entry name" value="Carboxypeptidase regulatory domain-like"/>
    <property type="match status" value="1"/>
</dbReference>
<protein>
    <recommendedName>
        <fullName evidence="5">Carboxypeptidase regulatory-like domain-containing protein</fullName>
    </recommendedName>
</protein>
<keyword evidence="2" id="KW-0732">Signal</keyword>
<dbReference type="RefSeq" id="WP_184132613.1">
    <property type="nucleotide sequence ID" value="NZ_JACHFL010000006.1"/>
</dbReference>
<dbReference type="PROSITE" id="PS51257">
    <property type="entry name" value="PROKAR_LIPOPROTEIN"/>
    <property type="match status" value="1"/>
</dbReference>
<keyword evidence="4" id="KW-1185">Reference proteome</keyword>
<comment type="caution">
    <text evidence="3">The sequence shown here is derived from an EMBL/GenBank/DDBJ whole genome shotgun (WGS) entry which is preliminary data.</text>
</comment>
<feature type="signal peptide" evidence="2">
    <location>
        <begin position="1"/>
        <end position="26"/>
    </location>
</feature>
<dbReference type="Proteomes" id="UP000552709">
    <property type="component" value="Unassembled WGS sequence"/>
</dbReference>
<organism evidence="3 4">
    <name type="scientific">Deinococcus humi</name>
    <dbReference type="NCBI Taxonomy" id="662880"/>
    <lineage>
        <taxon>Bacteria</taxon>
        <taxon>Thermotogati</taxon>
        <taxon>Deinococcota</taxon>
        <taxon>Deinococci</taxon>
        <taxon>Deinococcales</taxon>
        <taxon>Deinococcaceae</taxon>
        <taxon>Deinococcus</taxon>
    </lineage>
</organism>
<evidence type="ECO:0000256" key="1">
    <source>
        <dbReference type="SAM" id="MobiDB-lite"/>
    </source>
</evidence>
<dbReference type="InterPro" id="IPR008969">
    <property type="entry name" value="CarboxyPept-like_regulatory"/>
</dbReference>
<accession>A0A7W8JUP4</accession>
<evidence type="ECO:0000256" key="2">
    <source>
        <dbReference type="SAM" id="SignalP"/>
    </source>
</evidence>
<dbReference type="EMBL" id="JACHFL010000006">
    <property type="protein sequence ID" value="MBB5363516.1"/>
    <property type="molecule type" value="Genomic_DNA"/>
</dbReference>